<name>A0A9W4B803_9MYCO</name>
<evidence type="ECO:0008006" key="4">
    <source>
        <dbReference type="Google" id="ProtNLM"/>
    </source>
</evidence>
<dbReference type="Proteomes" id="UP000465785">
    <property type="component" value="Chromosome"/>
</dbReference>
<keyword evidence="1" id="KW-0732">Signal</keyword>
<feature type="chain" id="PRO_5040774283" description="Secreted protein" evidence="1">
    <location>
        <begin position="31"/>
        <end position="163"/>
    </location>
</feature>
<gene>
    <name evidence="2" type="ORF">MGALJ_52190</name>
</gene>
<organism evidence="2 3">
    <name type="scientific">Mycobacterium gallinarum</name>
    <dbReference type="NCBI Taxonomy" id="39689"/>
    <lineage>
        <taxon>Bacteria</taxon>
        <taxon>Bacillati</taxon>
        <taxon>Actinomycetota</taxon>
        <taxon>Actinomycetes</taxon>
        <taxon>Mycobacteriales</taxon>
        <taxon>Mycobacteriaceae</taxon>
        <taxon>Mycobacterium</taxon>
    </lineage>
</organism>
<reference evidence="2 3" key="1">
    <citation type="journal article" date="2019" name="Emerg. Microbes Infect.">
        <title>Comprehensive subspecies identification of 175 nontuberculous mycobacteria species based on 7547 genomic profiles.</title>
        <authorList>
            <person name="Matsumoto Y."/>
            <person name="Kinjo T."/>
            <person name="Motooka D."/>
            <person name="Nabeya D."/>
            <person name="Jung N."/>
            <person name="Uechi K."/>
            <person name="Horii T."/>
            <person name="Iida T."/>
            <person name="Fujita J."/>
            <person name="Nakamura S."/>
        </authorList>
    </citation>
    <scope>NUCLEOTIDE SEQUENCE [LARGE SCALE GENOMIC DNA]</scope>
    <source>
        <strain evidence="2 3">JCM 6399</strain>
    </source>
</reference>
<evidence type="ECO:0000313" key="2">
    <source>
        <dbReference type="EMBL" id="BBY95550.1"/>
    </source>
</evidence>
<sequence>MASPRVQSATRATFVVAAVAFATVVPPAAATEWPTLDGTYTAVSDGRWAKTREVRRDEATVTSTWTITSTCSSHVECTGRVISDQGWSADAVFSFGLWTVEHDVVEWIPCADGTTAPGNQQFTFYPVDSTTLVGKDKTFGPSGACGVSYWMTIEMPFRLTKTA</sequence>
<feature type="signal peptide" evidence="1">
    <location>
        <begin position="1"/>
        <end position="30"/>
    </location>
</feature>
<keyword evidence="3" id="KW-1185">Reference proteome</keyword>
<evidence type="ECO:0000313" key="3">
    <source>
        <dbReference type="Proteomes" id="UP000465785"/>
    </source>
</evidence>
<dbReference type="AlphaFoldDB" id="A0A9W4B803"/>
<protein>
    <recommendedName>
        <fullName evidence="4">Secreted protein</fullName>
    </recommendedName>
</protein>
<proteinExistence type="predicted"/>
<evidence type="ECO:0000256" key="1">
    <source>
        <dbReference type="SAM" id="SignalP"/>
    </source>
</evidence>
<accession>A0A9W4B803</accession>
<dbReference type="RefSeq" id="WP_232076328.1">
    <property type="nucleotide sequence ID" value="NZ_AP022601.1"/>
</dbReference>
<dbReference type="KEGG" id="mgau:MGALJ_52190"/>
<dbReference type="EMBL" id="AP022601">
    <property type="protein sequence ID" value="BBY95550.1"/>
    <property type="molecule type" value="Genomic_DNA"/>
</dbReference>